<dbReference type="RefSeq" id="WP_072910430.1">
    <property type="nucleotide sequence ID" value="NZ_FRAR01000004.1"/>
</dbReference>
<dbReference type="Proteomes" id="UP000183997">
    <property type="component" value="Unassembled WGS sequence"/>
</dbReference>
<organism evidence="2 3">
    <name type="scientific">Desulforamulus aeronauticus DSM 10349</name>
    <dbReference type="NCBI Taxonomy" id="1121421"/>
    <lineage>
        <taxon>Bacteria</taxon>
        <taxon>Bacillati</taxon>
        <taxon>Bacillota</taxon>
        <taxon>Clostridia</taxon>
        <taxon>Eubacteriales</taxon>
        <taxon>Peptococcaceae</taxon>
        <taxon>Desulforamulus</taxon>
    </lineage>
</organism>
<dbReference type="EMBL" id="FRAR01000004">
    <property type="protein sequence ID" value="SHJ96897.1"/>
    <property type="molecule type" value="Genomic_DNA"/>
</dbReference>
<sequence>MSEERLARLESLMEDLIKMVGHNNALLVDTRNDVAELKTDVAVLKTDVAELKTDVAELKTDVIVLKTDVKELKRNQELFREELFTQSARIDDNHKEVLSLISEVALNANYAVSMVNKHDKDIFAIKERLSV</sequence>
<keyword evidence="1" id="KW-0175">Coiled coil</keyword>
<name>A0A1M6NMC0_9FIRM</name>
<evidence type="ECO:0000256" key="1">
    <source>
        <dbReference type="SAM" id="Coils"/>
    </source>
</evidence>
<keyword evidence="3" id="KW-1185">Reference proteome</keyword>
<dbReference type="STRING" id="1121421.SAMN02745123_00223"/>
<dbReference type="AlphaFoldDB" id="A0A1M6NMC0"/>
<protein>
    <submittedName>
        <fullName evidence="2">Uncharacterized protein</fullName>
    </submittedName>
</protein>
<dbReference type="Gene3D" id="1.20.5.170">
    <property type="match status" value="1"/>
</dbReference>
<accession>A0A1M6NMC0</accession>
<dbReference type="OrthoDB" id="1787381at2"/>
<reference evidence="3" key="1">
    <citation type="submission" date="2016-11" db="EMBL/GenBank/DDBJ databases">
        <authorList>
            <person name="Varghese N."/>
            <person name="Submissions S."/>
        </authorList>
    </citation>
    <scope>NUCLEOTIDE SEQUENCE [LARGE SCALE GENOMIC DNA]</scope>
    <source>
        <strain evidence="3">DSM 10349</strain>
    </source>
</reference>
<evidence type="ECO:0000313" key="3">
    <source>
        <dbReference type="Proteomes" id="UP000183997"/>
    </source>
</evidence>
<proteinExistence type="predicted"/>
<evidence type="ECO:0000313" key="2">
    <source>
        <dbReference type="EMBL" id="SHJ96897.1"/>
    </source>
</evidence>
<gene>
    <name evidence="2" type="ORF">SAMN02745123_00223</name>
</gene>
<feature type="coiled-coil region" evidence="1">
    <location>
        <begin position="34"/>
        <end position="75"/>
    </location>
</feature>